<comment type="caution">
    <text evidence="2">The sequence shown here is derived from an EMBL/GenBank/DDBJ whole genome shotgun (WGS) entry which is preliminary data.</text>
</comment>
<dbReference type="AlphaFoldDB" id="A0A1G1Y915"/>
<dbReference type="GO" id="GO:0043565">
    <property type="term" value="F:sequence-specific DNA binding"/>
    <property type="evidence" value="ECO:0007669"/>
    <property type="project" value="TreeGrafter"/>
</dbReference>
<dbReference type="InterPro" id="IPR002686">
    <property type="entry name" value="Transposase_17"/>
</dbReference>
<evidence type="ECO:0000313" key="3">
    <source>
        <dbReference type="Proteomes" id="UP000178432"/>
    </source>
</evidence>
<gene>
    <name evidence="2" type="ORF">A2663_01720</name>
</gene>
<protein>
    <recommendedName>
        <fullName evidence="1">Transposase IS200-like domain-containing protein</fullName>
    </recommendedName>
</protein>
<dbReference type="InterPro" id="IPR052715">
    <property type="entry name" value="RAYT_transposase"/>
</dbReference>
<dbReference type="SUPFAM" id="SSF143422">
    <property type="entry name" value="Transposase IS200-like"/>
    <property type="match status" value="1"/>
</dbReference>
<dbReference type="EMBL" id="MHIF01000020">
    <property type="protein sequence ID" value="OGY48027.1"/>
    <property type="molecule type" value="Genomic_DNA"/>
</dbReference>
<dbReference type="PANTHER" id="PTHR36966:SF1">
    <property type="entry name" value="REP-ASSOCIATED TYROSINE TRANSPOSASE"/>
    <property type="match status" value="1"/>
</dbReference>
<dbReference type="GO" id="GO:0004803">
    <property type="term" value="F:transposase activity"/>
    <property type="evidence" value="ECO:0007669"/>
    <property type="project" value="InterPro"/>
</dbReference>
<dbReference type="Proteomes" id="UP000178432">
    <property type="component" value="Unassembled WGS sequence"/>
</dbReference>
<evidence type="ECO:0000259" key="1">
    <source>
        <dbReference type="SMART" id="SM01321"/>
    </source>
</evidence>
<dbReference type="InterPro" id="IPR036515">
    <property type="entry name" value="Transposase_17_sf"/>
</dbReference>
<accession>A0A1G1Y915</accession>
<organism evidence="2 3">
    <name type="scientific">Candidatus Buchananbacteria bacterium RIFCSPHIGHO2_01_FULL_46_12</name>
    <dbReference type="NCBI Taxonomy" id="1797536"/>
    <lineage>
        <taxon>Bacteria</taxon>
        <taxon>Candidatus Buchananiibacteriota</taxon>
    </lineage>
</organism>
<evidence type="ECO:0000313" key="2">
    <source>
        <dbReference type="EMBL" id="OGY48027.1"/>
    </source>
</evidence>
<dbReference type="Gene3D" id="3.30.70.1290">
    <property type="entry name" value="Transposase IS200-like"/>
    <property type="match status" value="1"/>
</dbReference>
<feature type="domain" description="Transposase IS200-like" evidence="1">
    <location>
        <begin position="21"/>
        <end position="199"/>
    </location>
</feature>
<proteinExistence type="predicted"/>
<sequence length="215" mass="25305">MTKYQDKYRVESCRLKNWDYSADGYYFVTICVENGGHCFGQVKDFKMYLSEIGAVVKNEWLKTGEIRKNVILDEFVIMPNHIHTIIIINSNNKPIDKITFRDEVESLWDMNTPASIINLAKTPCRDEAAPRLYNEVGDKLKRISPKPNSLSSILGSFKSACTKKIRTLGYDFEWQERFYDNVIRNEEALYRIRQYIIENPEKWERDRNNPKGLFI</sequence>
<dbReference type="PANTHER" id="PTHR36966">
    <property type="entry name" value="REP-ASSOCIATED TYROSINE TRANSPOSASE"/>
    <property type="match status" value="1"/>
</dbReference>
<dbReference type="SMART" id="SM01321">
    <property type="entry name" value="Y1_Tnp"/>
    <property type="match status" value="1"/>
</dbReference>
<name>A0A1G1Y915_9BACT</name>
<reference evidence="2 3" key="1">
    <citation type="journal article" date="2016" name="Nat. Commun.">
        <title>Thousands of microbial genomes shed light on interconnected biogeochemical processes in an aquifer system.</title>
        <authorList>
            <person name="Anantharaman K."/>
            <person name="Brown C.T."/>
            <person name="Hug L.A."/>
            <person name="Sharon I."/>
            <person name="Castelle C.J."/>
            <person name="Probst A.J."/>
            <person name="Thomas B.C."/>
            <person name="Singh A."/>
            <person name="Wilkins M.J."/>
            <person name="Karaoz U."/>
            <person name="Brodie E.L."/>
            <person name="Williams K.H."/>
            <person name="Hubbard S.S."/>
            <person name="Banfield J.F."/>
        </authorList>
    </citation>
    <scope>NUCLEOTIDE SEQUENCE [LARGE SCALE GENOMIC DNA]</scope>
</reference>
<dbReference type="GO" id="GO:0006313">
    <property type="term" value="P:DNA transposition"/>
    <property type="evidence" value="ECO:0007669"/>
    <property type="project" value="InterPro"/>
</dbReference>